<dbReference type="AlphaFoldDB" id="A0A4Y2GZ46"/>
<evidence type="ECO:0000313" key="3">
    <source>
        <dbReference type="Proteomes" id="UP000499080"/>
    </source>
</evidence>
<comment type="caution">
    <text evidence="2">The sequence shown here is derived from an EMBL/GenBank/DDBJ whole genome shotgun (WGS) entry which is preliminary data.</text>
</comment>
<dbReference type="EMBL" id="BGPR01001665">
    <property type="protein sequence ID" value="GBM59080.1"/>
    <property type="molecule type" value="Genomic_DNA"/>
</dbReference>
<evidence type="ECO:0000313" key="2">
    <source>
        <dbReference type="EMBL" id="GBM59080.1"/>
    </source>
</evidence>
<accession>A0A4Y2GZ46</accession>
<gene>
    <name evidence="2" type="ORF">AVEN_169027_1</name>
</gene>
<protein>
    <submittedName>
        <fullName evidence="2">Uncharacterized protein</fullName>
    </submittedName>
</protein>
<evidence type="ECO:0000256" key="1">
    <source>
        <dbReference type="SAM" id="MobiDB-lite"/>
    </source>
</evidence>
<organism evidence="2 3">
    <name type="scientific">Araneus ventricosus</name>
    <name type="common">Orbweaver spider</name>
    <name type="synonym">Epeira ventricosa</name>
    <dbReference type="NCBI Taxonomy" id="182803"/>
    <lineage>
        <taxon>Eukaryota</taxon>
        <taxon>Metazoa</taxon>
        <taxon>Ecdysozoa</taxon>
        <taxon>Arthropoda</taxon>
        <taxon>Chelicerata</taxon>
        <taxon>Arachnida</taxon>
        <taxon>Araneae</taxon>
        <taxon>Araneomorphae</taxon>
        <taxon>Entelegynae</taxon>
        <taxon>Araneoidea</taxon>
        <taxon>Araneidae</taxon>
        <taxon>Araneus</taxon>
    </lineage>
</organism>
<sequence>MACITTMFKRHNNTCNNEKYQLKQNSKANACPHLMNLQQRAEPGKARDMRAKLHYLTCKDLFNRFSSRQKTLRGRNVRQHHVSDFLQGGRGHCVLAADVVSRTSPGAGSMRRRDAQKQEDGEQRGKKMLLVELLLLQLGAR</sequence>
<dbReference type="Proteomes" id="UP000499080">
    <property type="component" value="Unassembled WGS sequence"/>
</dbReference>
<reference evidence="2 3" key="1">
    <citation type="journal article" date="2019" name="Sci. Rep.">
        <title>Orb-weaving spider Araneus ventricosus genome elucidates the spidroin gene catalogue.</title>
        <authorList>
            <person name="Kono N."/>
            <person name="Nakamura H."/>
            <person name="Ohtoshi R."/>
            <person name="Moran D.A.P."/>
            <person name="Shinohara A."/>
            <person name="Yoshida Y."/>
            <person name="Fujiwara M."/>
            <person name="Mori M."/>
            <person name="Tomita M."/>
            <person name="Arakawa K."/>
        </authorList>
    </citation>
    <scope>NUCLEOTIDE SEQUENCE [LARGE SCALE GENOMIC DNA]</scope>
</reference>
<proteinExistence type="predicted"/>
<name>A0A4Y2GZ46_ARAVE</name>
<feature type="compositionally biased region" description="Basic and acidic residues" evidence="1">
    <location>
        <begin position="111"/>
        <end position="123"/>
    </location>
</feature>
<feature type="region of interest" description="Disordered" evidence="1">
    <location>
        <begin position="104"/>
        <end position="123"/>
    </location>
</feature>
<keyword evidence="3" id="KW-1185">Reference proteome</keyword>